<dbReference type="GO" id="GO:0007179">
    <property type="term" value="P:transforming growth factor beta receptor signaling pathway"/>
    <property type="evidence" value="ECO:0007669"/>
    <property type="project" value="TreeGrafter"/>
</dbReference>
<keyword evidence="4 11" id="KW-0812">Transmembrane</keyword>
<reference evidence="14" key="3">
    <citation type="submission" date="2025-09" db="UniProtKB">
        <authorList>
            <consortium name="Ensembl"/>
        </authorList>
    </citation>
    <scope>IDENTIFICATION</scope>
</reference>
<dbReference type="GO" id="GO:0005539">
    <property type="term" value="F:glycosaminoglycan binding"/>
    <property type="evidence" value="ECO:0007669"/>
    <property type="project" value="TreeGrafter"/>
</dbReference>
<keyword evidence="3" id="KW-0597">Phosphoprotein</keyword>
<dbReference type="InterPro" id="IPR055355">
    <property type="entry name" value="ZP-C"/>
</dbReference>
<dbReference type="Pfam" id="PF26060">
    <property type="entry name" value="TGFBR3_N"/>
    <property type="match status" value="2"/>
</dbReference>
<dbReference type="InterPro" id="IPR042235">
    <property type="entry name" value="ZP-C_dom"/>
</dbReference>
<evidence type="ECO:0000256" key="3">
    <source>
        <dbReference type="ARBA" id="ARBA00022553"/>
    </source>
</evidence>
<evidence type="ECO:0000256" key="6">
    <source>
        <dbReference type="ARBA" id="ARBA00022989"/>
    </source>
</evidence>
<evidence type="ECO:0000256" key="9">
    <source>
        <dbReference type="ARBA" id="ARBA00023180"/>
    </source>
</evidence>
<dbReference type="Ensembl" id="ENSNFUT00015017143.1">
    <property type="protein sequence ID" value="ENSNFUP00015016369.1"/>
    <property type="gene ID" value="ENSNFUG00015007842.1"/>
</dbReference>
<dbReference type="GO" id="GO:0030282">
    <property type="term" value="P:bone mineralization"/>
    <property type="evidence" value="ECO:0007669"/>
    <property type="project" value="Ensembl"/>
</dbReference>
<dbReference type="Gene3D" id="2.60.40.3210">
    <property type="entry name" value="Zona pellucida, ZP-N domain"/>
    <property type="match status" value="1"/>
</dbReference>
<evidence type="ECO:0000256" key="7">
    <source>
        <dbReference type="ARBA" id="ARBA00023136"/>
    </source>
</evidence>
<feature type="signal peptide" evidence="12">
    <location>
        <begin position="1"/>
        <end position="20"/>
    </location>
</feature>
<dbReference type="PANTHER" id="PTHR14002:SF30">
    <property type="entry name" value="TRANSFORMING GROWTH FACTOR BETA RECEPTOR III"/>
    <property type="match status" value="1"/>
</dbReference>
<dbReference type="SMART" id="SM00241">
    <property type="entry name" value="ZP"/>
    <property type="match status" value="1"/>
</dbReference>
<feature type="transmembrane region" description="Helical" evidence="11">
    <location>
        <begin position="743"/>
        <end position="765"/>
    </location>
</feature>
<gene>
    <name evidence="14" type="primary">TGFBR3</name>
    <name evidence="14" type="synonym">tgfbr3</name>
</gene>
<feature type="domain" description="ZP" evidence="13">
    <location>
        <begin position="416"/>
        <end position="699"/>
    </location>
</feature>
<dbReference type="PROSITE" id="PS51034">
    <property type="entry name" value="ZP_2"/>
    <property type="match status" value="1"/>
</dbReference>
<dbReference type="GO" id="GO:0005024">
    <property type="term" value="F:transforming growth factor beta receptor activity"/>
    <property type="evidence" value="ECO:0007669"/>
    <property type="project" value="TreeGrafter"/>
</dbReference>
<dbReference type="Proteomes" id="UP000694548">
    <property type="component" value="Chromosome sgr12"/>
</dbReference>
<dbReference type="GO" id="GO:0061053">
    <property type="term" value="P:somite development"/>
    <property type="evidence" value="ECO:0007669"/>
    <property type="project" value="Ensembl"/>
</dbReference>
<dbReference type="Pfam" id="PF23344">
    <property type="entry name" value="ZP-N"/>
    <property type="match status" value="1"/>
</dbReference>
<dbReference type="GO" id="GO:0002040">
    <property type="term" value="P:sprouting angiogenesis"/>
    <property type="evidence" value="ECO:0007669"/>
    <property type="project" value="Ensembl"/>
</dbReference>
<reference evidence="14" key="1">
    <citation type="submission" date="2014-08" db="EMBL/GenBank/DDBJ databases">
        <authorList>
            <person name="Senf B."/>
            <person name="Petzold A."/>
            <person name="Downie B.R."/>
            <person name="Koch P."/>
            <person name="Platzer M."/>
        </authorList>
    </citation>
    <scope>NUCLEOTIDE SEQUENCE [LARGE SCALE GENOMIC DNA]</scope>
    <source>
        <strain evidence="14">GRZ</strain>
    </source>
</reference>
<accession>A0A8C6LB32</accession>
<dbReference type="Pfam" id="PF00100">
    <property type="entry name" value="Zona_pellucida"/>
    <property type="match status" value="1"/>
</dbReference>
<evidence type="ECO:0000256" key="11">
    <source>
        <dbReference type="SAM" id="Phobius"/>
    </source>
</evidence>
<keyword evidence="9" id="KW-0325">Glycoprotein</keyword>
<evidence type="ECO:0000313" key="14">
    <source>
        <dbReference type="Ensembl" id="ENSNFUP00015016369.1"/>
    </source>
</evidence>
<dbReference type="InterPro" id="IPR055356">
    <property type="entry name" value="ZP-N"/>
</dbReference>
<keyword evidence="8" id="KW-1015">Disulfide bond</keyword>
<sequence length="817" mass="90081">MAQKSHFPWTLLAVCCLTNAGPMSRSPCELLPVGTGHPVQAITRNYTIMSGCASRGTATLPQEVHVINLRGHAPESPDNTPVKVELHLKPIQSMLHHQKPLVFLLNSPQPLIWNVKAENLELHIRHTFHVSQGSEVHFQQRNSSLFTQVQENLPRGNGHLLKYAQEKYGAVTSFSELRMTRAIYIKVGEDLGLSDTCEIDSSFLSLKYLGSYEEPQASRGCVLSAPEKNREVHIIELQSPDSSSSYQVEVFVDIKPLKESSLVVSDVVLLLKCEKSVNWVVKTHSVNGKLYVVASDTMSVNSHMSVSQYPRQSLPSGPQALISWAQEHGYSPVTSYTNTPVATQFNIRLREPDAVARPDGVPFLPQFNSGPRLNNGPASRLSGQPFSFPHPLPGGFPIFPPDLEERNVLDIGVHVKCEDKRMVVSVDKESLKANGFTNASLTLQDPECKAVVNATHYMLETPLTGCKTTMLPMSDNVKVLHINNVIINPVQAGGGGLVDEDQEFKHGPFTSGPVEYDRILAEQKQPTSFIEFNCTYRKDERISTSTHKKPTRPLANDVTFDMELYDTLPFNTPSRQAFYTVSKHKEVFVSVTSTTSNPDVGFTITSCFISPDSNSKVSSSYMLIETICPKDDSVSYIYQGDVSPSSATTDNKTFSFTFDSKLNSEFLFLHCEVSVCSKRNQRNQELPQCLTCDSVSPDSIVQLMLNIKVLTKKLIVLGDYKTAPKPHGPPDEETLYMLDTPTVMGIAFAAFMIGVLLTGALWFIYSHTSGTAGRQPVQRPQPVSEHSSAAPSIGSTQSTPCSSSLPSLSQYAPAFLH</sequence>
<evidence type="ECO:0000256" key="2">
    <source>
        <dbReference type="ARBA" id="ARBA00022475"/>
    </source>
</evidence>
<evidence type="ECO:0000313" key="15">
    <source>
        <dbReference type="Proteomes" id="UP000694548"/>
    </source>
</evidence>
<dbReference type="GO" id="GO:0017015">
    <property type="term" value="P:regulation of transforming growth factor beta receptor signaling pathway"/>
    <property type="evidence" value="ECO:0007669"/>
    <property type="project" value="TreeGrafter"/>
</dbReference>
<protein>
    <submittedName>
        <fullName evidence="14">Transforming growth factor beta receptor 3</fullName>
    </submittedName>
</protein>
<dbReference type="GO" id="GO:0050431">
    <property type="term" value="F:transforming growth factor beta binding"/>
    <property type="evidence" value="ECO:0007669"/>
    <property type="project" value="TreeGrafter"/>
</dbReference>
<evidence type="ECO:0000256" key="1">
    <source>
        <dbReference type="ARBA" id="ARBA00004251"/>
    </source>
</evidence>
<keyword evidence="7 11" id="KW-0472">Membrane</keyword>
<dbReference type="GO" id="GO:0016477">
    <property type="term" value="P:cell migration"/>
    <property type="evidence" value="ECO:0007669"/>
    <property type="project" value="TreeGrafter"/>
</dbReference>
<name>A0A8C6LB32_NOTFU</name>
<evidence type="ECO:0000259" key="13">
    <source>
        <dbReference type="PROSITE" id="PS51034"/>
    </source>
</evidence>
<dbReference type="GO" id="GO:0001837">
    <property type="term" value="P:epithelial to mesenchymal transition"/>
    <property type="evidence" value="ECO:0007669"/>
    <property type="project" value="TreeGrafter"/>
</dbReference>
<keyword evidence="5 12" id="KW-0732">Signal</keyword>
<feature type="region of interest" description="Disordered" evidence="10">
    <location>
        <begin position="773"/>
        <end position="806"/>
    </location>
</feature>
<keyword evidence="2" id="KW-1003">Cell membrane</keyword>
<dbReference type="Gene3D" id="2.60.40.4100">
    <property type="entry name" value="Zona pellucida, ZP-C domain"/>
    <property type="match status" value="1"/>
</dbReference>
<dbReference type="InterPro" id="IPR058899">
    <property type="entry name" value="TGFBR3/Endoglin-like_N"/>
</dbReference>
<proteinExistence type="predicted"/>
<evidence type="ECO:0000256" key="4">
    <source>
        <dbReference type="ARBA" id="ARBA00022692"/>
    </source>
</evidence>
<dbReference type="PANTHER" id="PTHR14002">
    <property type="entry name" value="ENDOGLIN/TGF-BETA RECEPTOR TYPE III"/>
    <property type="match status" value="1"/>
</dbReference>
<reference evidence="14" key="2">
    <citation type="submission" date="2025-08" db="UniProtKB">
        <authorList>
            <consortium name="Ensembl"/>
        </authorList>
    </citation>
    <scope>IDENTIFICATION</scope>
</reference>
<evidence type="ECO:0000256" key="10">
    <source>
        <dbReference type="SAM" id="MobiDB-lite"/>
    </source>
</evidence>
<feature type="compositionally biased region" description="Polar residues" evidence="10">
    <location>
        <begin position="784"/>
        <end position="794"/>
    </location>
</feature>
<comment type="subcellular location">
    <subcellularLocation>
        <location evidence="1">Cell membrane</location>
        <topology evidence="1">Single-pass type I membrane protein</topology>
    </subcellularLocation>
</comment>
<evidence type="ECO:0000256" key="5">
    <source>
        <dbReference type="ARBA" id="ARBA00022729"/>
    </source>
</evidence>
<evidence type="ECO:0000256" key="12">
    <source>
        <dbReference type="SAM" id="SignalP"/>
    </source>
</evidence>
<dbReference type="GO" id="GO:0005114">
    <property type="term" value="F:type II transforming growth factor beta receptor binding"/>
    <property type="evidence" value="ECO:0007669"/>
    <property type="project" value="TreeGrafter"/>
</dbReference>
<feature type="chain" id="PRO_5034984216" evidence="12">
    <location>
        <begin position="21"/>
        <end position="817"/>
    </location>
</feature>
<evidence type="ECO:0000256" key="8">
    <source>
        <dbReference type="ARBA" id="ARBA00023157"/>
    </source>
</evidence>
<keyword evidence="15" id="KW-1185">Reference proteome</keyword>
<feature type="compositionally biased region" description="Low complexity" evidence="10">
    <location>
        <begin position="795"/>
        <end position="806"/>
    </location>
</feature>
<organism evidence="14 15">
    <name type="scientific">Nothobranchius furzeri</name>
    <name type="common">Turquoise killifish</name>
    <dbReference type="NCBI Taxonomy" id="105023"/>
    <lineage>
        <taxon>Eukaryota</taxon>
        <taxon>Metazoa</taxon>
        <taxon>Chordata</taxon>
        <taxon>Craniata</taxon>
        <taxon>Vertebrata</taxon>
        <taxon>Euteleostomi</taxon>
        <taxon>Actinopterygii</taxon>
        <taxon>Neopterygii</taxon>
        <taxon>Teleostei</taxon>
        <taxon>Neoteleostei</taxon>
        <taxon>Acanthomorphata</taxon>
        <taxon>Ovalentaria</taxon>
        <taxon>Atherinomorphae</taxon>
        <taxon>Cyprinodontiformes</taxon>
        <taxon>Nothobranchiidae</taxon>
        <taxon>Nothobranchius</taxon>
    </lineage>
</organism>
<dbReference type="GeneTree" id="ENSGT00530000063861"/>
<keyword evidence="6 11" id="KW-1133">Transmembrane helix</keyword>
<dbReference type="InterPro" id="IPR001507">
    <property type="entry name" value="ZP_dom"/>
</dbReference>
<dbReference type="AlphaFoldDB" id="A0A8C6LB32"/>